<dbReference type="GO" id="GO:0006083">
    <property type="term" value="P:acetate metabolic process"/>
    <property type="evidence" value="ECO:0007669"/>
    <property type="project" value="InterPro"/>
</dbReference>
<reference evidence="5 6" key="1">
    <citation type="submission" date="2019-07" db="EMBL/GenBank/DDBJ databases">
        <title>Genome sequencing for Ferrovibrio sp. K5.</title>
        <authorList>
            <person name="Park S.-J."/>
        </authorList>
    </citation>
    <scope>NUCLEOTIDE SEQUENCE [LARGE SCALE GENOMIC DNA]</scope>
    <source>
        <strain evidence="5 6">K5</strain>
    </source>
</reference>
<dbReference type="InterPro" id="IPR038460">
    <property type="entry name" value="AcetylCoA_hyd_C_sf"/>
</dbReference>
<keyword evidence="6" id="KW-1185">Reference proteome</keyword>
<dbReference type="PANTHER" id="PTHR21432:SF20">
    <property type="entry name" value="ACETYL-COA HYDROLASE"/>
    <property type="match status" value="1"/>
</dbReference>
<dbReference type="Proteomes" id="UP000317496">
    <property type="component" value="Chromosome"/>
</dbReference>
<dbReference type="Pfam" id="PF02550">
    <property type="entry name" value="AcetylCoA_hydro"/>
    <property type="match status" value="1"/>
</dbReference>
<evidence type="ECO:0000313" key="6">
    <source>
        <dbReference type="Proteomes" id="UP000317496"/>
    </source>
</evidence>
<evidence type="ECO:0000259" key="4">
    <source>
        <dbReference type="Pfam" id="PF13336"/>
    </source>
</evidence>
<keyword evidence="5" id="KW-0378">Hydrolase</keyword>
<dbReference type="AlphaFoldDB" id="A0A516H006"/>
<comment type="similarity">
    <text evidence="1">Belongs to the acetyl-CoA hydrolase/transferase family.</text>
</comment>
<dbReference type="Pfam" id="PF13336">
    <property type="entry name" value="AcetylCoA_hyd_C"/>
    <property type="match status" value="1"/>
</dbReference>
<organism evidence="5 6">
    <name type="scientific">Ferrovibrio terrae</name>
    <dbReference type="NCBI Taxonomy" id="2594003"/>
    <lineage>
        <taxon>Bacteria</taxon>
        <taxon>Pseudomonadati</taxon>
        <taxon>Pseudomonadota</taxon>
        <taxon>Alphaproteobacteria</taxon>
        <taxon>Rhodospirillales</taxon>
        <taxon>Rhodospirillaceae</taxon>
        <taxon>Ferrovibrio</taxon>
    </lineage>
</organism>
<dbReference type="SUPFAM" id="SSF100950">
    <property type="entry name" value="NagB/RpiA/CoA transferase-like"/>
    <property type="match status" value="2"/>
</dbReference>
<sequence>MQELQADGLDLKGIVRAGDTILWGQACGEPQTLTEALMAQRAGLGGVNVFLGSGFSSTLKPEYADHLRFVGIGAAGTHRRLTKAGVLDVLPCHVSKMEGYVTDGVIPCDIAFVQVAPADENGHYSLGLISDYIRAAVRRARVVVAEVNARVPQVPCAEPLTAADIDYVIHTDRALVELAPAAITDLDRAIAGFAQGYIPERATLQVGIGAVPEAVMANLRNHRDLSIHSGMLGDSAADLVECGAVTNAYKEIDPGVMVTGALIGTRRLYDFCHRNKGVRMHPLSHTHNIAMLSRLSRFISLNSAIEVDLTGQVNAESINGQYLGAVGGQVDYVRAATASVGGRSMIALPSTAQNGAVSRIVMSLSGPVTTARSDADVIVTEYGAADLRGKPLSQRMKAMIAIAHPAQRENLERAAHAAAKEVA</sequence>
<evidence type="ECO:0000259" key="3">
    <source>
        <dbReference type="Pfam" id="PF02550"/>
    </source>
</evidence>
<feature type="domain" description="Acetyl-CoA hydrolase/transferase N-terminal" evidence="3">
    <location>
        <begin position="79"/>
        <end position="178"/>
    </location>
</feature>
<dbReference type="InterPro" id="IPR003702">
    <property type="entry name" value="ActCoA_hydro_N"/>
</dbReference>
<dbReference type="InterPro" id="IPR046433">
    <property type="entry name" value="ActCoA_hydro"/>
</dbReference>
<feature type="domain" description="Acetyl-CoA hydrolase/transferase C-terminal" evidence="4">
    <location>
        <begin position="264"/>
        <end position="415"/>
    </location>
</feature>
<dbReference type="Gene3D" id="3.30.750.70">
    <property type="entry name" value="4-hydroxybutyrate coenzyme like domains"/>
    <property type="match status" value="1"/>
</dbReference>
<evidence type="ECO:0000256" key="2">
    <source>
        <dbReference type="ARBA" id="ARBA00022679"/>
    </source>
</evidence>
<protein>
    <submittedName>
        <fullName evidence="5">Acetyl-CoA hydrolase</fullName>
    </submittedName>
</protein>
<proteinExistence type="inferred from homology"/>
<dbReference type="OrthoDB" id="9801795at2"/>
<dbReference type="EMBL" id="CP041636">
    <property type="protein sequence ID" value="QDO97117.1"/>
    <property type="molecule type" value="Genomic_DNA"/>
</dbReference>
<dbReference type="KEGG" id="fer:FNB15_07440"/>
<keyword evidence="2" id="KW-0808">Transferase</keyword>
<dbReference type="GO" id="GO:0016787">
    <property type="term" value="F:hydrolase activity"/>
    <property type="evidence" value="ECO:0007669"/>
    <property type="project" value="UniProtKB-KW"/>
</dbReference>
<name>A0A516H006_9PROT</name>
<evidence type="ECO:0000313" key="5">
    <source>
        <dbReference type="EMBL" id="QDO97117.1"/>
    </source>
</evidence>
<dbReference type="Gene3D" id="3.40.1080.10">
    <property type="entry name" value="Glutaconate Coenzyme A-transferase"/>
    <property type="match status" value="1"/>
</dbReference>
<gene>
    <name evidence="5" type="ORF">FNB15_07440</name>
</gene>
<accession>A0A516H006</accession>
<dbReference type="GO" id="GO:0008775">
    <property type="term" value="F:acetate CoA-transferase activity"/>
    <property type="evidence" value="ECO:0007669"/>
    <property type="project" value="InterPro"/>
</dbReference>
<dbReference type="PANTHER" id="PTHR21432">
    <property type="entry name" value="ACETYL-COA HYDROLASE-RELATED"/>
    <property type="match status" value="1"/>
</dbReference>
<dbReference type="RefSeq" id="WP_144068098.1">
    <property type="nucleotide sequence ID" value="NZ_CP041636.1"/>
</dbReference>
<dbReference type="Gene3D" id="3.40.1080.20">
    <property type="entry name" value="Acetyl-CoA hydrolase/transferase C-terminal domain"/>
    <property type="match status" value="1"/>
</dbReference>
<dbReference type="InterPro" id="IPR026888">
    <property type="entry name" value="AcetylCoA_hyd_C"/>
</dbReference>
<evidence type="ECO:0000256" key="1">
    <source>
        <dbReference type="ARBA" id="ARBA00009632"/>
    </source>
</evidence>
<dbReference type="InterPro" id="IPR037171">
    <property type="entry name" value="NagB/RpiA_transferase-like"/>
</dbReference>